<evidence type="ECO:0000256" key="8">
    <source>
        <dbReference type="ARBA" id="ARBA00023326"/>
    </source>
</evidence>
<keyword evidence="3" id="KW-0964">Secreted</keyword>
<dbReference type="GO" id="GO:0045493">
    <property type="term" value="P:xylan catabolic process"/>
    <property type="evidence" value="ECO:0007669"/>
    <property type="project" value="UniProtKB-KW"/>
</dbReference>
<dbReference type="GO" id="GO:0030600">
    <property type="term" value="F:feruloyl esterase activity"/>
    <property type="evidence" value="ECO:0007669"/>
    <property type="project" value="UniProtKB-EC"/>
</dbReference>
<sequence length="316" mass="33942">MYSLRDFICPLLLSTQAIATGCNKALPVQAGSTTSIPITSGGLARDYLIHVPTTYDATKKVPLIFSFHGRGKNASSQLELSQFANPLFNPDAISVYPNGVKTDGTRQWTGDPSQPSSINDIQFTLDIITQISNNYCIAPKKIYATGKSGGAGLTAILACDPQASALIAAFAPVAAANYLLPNGSTPSCNPARFPIPMLEFHGWEDKTILYAGGPNTRGNGITPPVNGWIDDWATRDGCTLSANHTSTLCTPDKPVVTHYSWDCMRVKGVVQHYNISNLAHNWPSVPPGNSETTRSTCFDATKLIMEFFAGFELPSP</sequence>
<evidence type="ECO:0000256" key="4">
    <source>
        <dbReference type="ARBA" id="ARBA00022651"/>
    </source>
</evidence>
<feature type="chain" id="PRO_5021378804" description="feruloyl esterase" evidence="10">
    <location>
        <begin position="20"/>
        <end position="316"/>
    </location>
</feature>
<dbReference type="Gene3D" id="3.40.50.1820">
    <property type="entry name" value="alpha/beta hydrolase"/>
    <property type="match status" value="1"/>
</dbReference>
<dbReference type="PROSITE" id="PS51257">
    <property type="entry name" value="PROKAR_LIPOPROTEIN"/>
    <property type="match status" value="1"/>
</dbReference>
<evidence type="ECO:0000256" key="9">
    <source>
        <dbReference type="ARBA" id="ARBA00034075"/>
    </source>
</evidence>
<name>A0A4Z1PAL9_9PEZI</name>
<dbReference type="EC" id="3.1.1.73" evidence="2"/>
<evidence type="ECO:0000256" key="6">
    <source>
        <dbReference type="ARBA" id="ARBA00022801"/>
    </source>
</evidence>
<comment type="catalytic activity">
    <reaction evidence="9">
        <text>feruloyl-polysaccharide + H2O = ferulate + polysaccharide.</text>
        <dbReference type="EC" id="3.1.1.73"/>
    </reaction>
</comment>
<dbReference type="SUPFAM" id="SSF53474">
    <property type="entry name" value="alpha/beta-Hydrolases"/>
    <property type="match status" value="1"/>
</dbReference>
<dbReference type="PANTHER" id="PTHR38050:SF2">
    <property type="entry name" value="FERULOYL ESTERASE C-RELATED"/>
    <property type="match status" value="1"/>
</dbReference>
<dbReference type="GO" id="GO:0005576">
    <property type="term" value="C:extracellular region"/>
    <property type="evidence" value="ECO:0007669"/>
    <property type="project" value="UniProtKB-SubCell"/>
</dbReference>
<keyword evidence="5 10" id="KW-0732">Signal</keyword>
<gene>
    <name evidence="11" type="ORF">E6O75_ATG04433</name>
</gene>
<evidence type="ECO:0000256" key="3">
    <source>
        <dbReference type="ARBA" id="ARBA00022525"/>
    </source>
</evidence>
<reference evidence="11 12" key="1">
    <citation type="submission" date="2019-04" db="EMBL/GenBank/DDBJ databases">
        <title>High contiguity whole genome sequence and gene annotation resource for two Venturia nashicola isolates.</title>
        <authorList>
            <person name="Prokchorchik M."/>
            <person name="Won K."/>
            <person name="Lee Y."/>
            <person name="Choi E.D."/>
            <person name="Segonzac C."/>
            <person name="Sohn K.H."/>
        </authorList>
    </citation>
    <scope>NUCLEOTIDE SEQUENCE [LARGE SCALE GENOMIC DNA]</scope>
    <source>
        <strain evidence="11 12">PRI2</strain>
    </source>
</reference>
<dbReference type="Proteomes" id="UP000298493">
    <property type="component" value="Unassembled WGS sequence"/>
</dbReference>
<evidence type="ECO:0000256" key="1">
    <source>
        <dbReference type="ARBA" id="ARBA00004613"/>
    </source>
</evidence>
<keyword evidence="7" id="KW-0119">Carbohydrate metabolism</keyword>
<organism evidence="11 12">
    <name type="scientific">Venturia nashicola</name>
    <dbReference type="NCBI Taxonomy" id="86259"/>
    <lineage>
        <taxon>Eukaryota</taxon>
        <taxon>Fungi</taxon>
        <taxon>Dikarya</taxon>
        <taxon>Ascomycota</taxon>
        <taxon>Pezizomycotina</taxon>
        <taxon>Dothideomycetes</taxon>
        <taxon>Pleosporomycetidae</taxon>
        <taxon>Venturiales</taxon>
        <taxon>Venturiaceae</taxon>
        <taxon>Venturia</taxon>
    </lineage>
</organism>
<accession>A0A4Z1PAL9</accession>
<keyword evidence="6" id="KW-0378">Hydrolase</keyword>
<evidence type="ECO:0000313" key="11">
    <source>
        <dbReference type="EMBL" id="TID25228.1"/>
    </source>
</evidence>
<evidence type="ECO:0000256" key="7">
    <source>
        <dbReference type="ARBA" id="ARBA00023277"/>
    </source>
</evidence>
<comment type="caution">
    <text evidence="11">The sequence shown here is derived from an EMBL/GenBank/DDBJ whole genome shotgun (WGS) entry which is preliminary data.</text>
</comment>
<keyword evidence="8" id="KW-0624">Polysaccharide degradation</keyword>
<dbReference type="InterPro" id="IPR029058">
    <property type="entry name" value="AB_hydrolase_fold"/>
</dbReference>
<dbReference type="AlphaFoldDB" id="A0A4Z1PAL9"/>
<dbReference type="EMBL" id="SNSC02000004">
    <property type="protein sequence ID" value="TID25228.1"/>
    <property type="molecule type" value="Genomic_DNA"/>
</dbReference>
<dbReference type="InterPro" id="IPR043595">
    <property type="entry name" value="FaeB/C/D"/>
</dbReference>
<dbReference type="STRING" id="86259.A0A4Z1PAL9"/>
<keyword evidence="4" id="KW-0858">Xylan degradation</keyword>
<proteinExistence type="predicted"/>
<evidence type="ECO:0000256" key="5">
    <source>
        <dbReference type="ARBA" id="ARBA00022729"/>
    </source>
</evidence>
<keyword evidence="12" id="KW-1185">Reference proteome</keyword>
<comment type="subcellular location">
    <subcellularLocation>
        <location evidence="1">Secreted</location>
    </subcellularLocation>
</comment>
<evidence type="ECO:0000256" key="2">
    <source>
        <dbReference type="ARBA" id="ARBA00013091"/>
    </source>
</evidence>
<evidence type="ECO:0000313" key="12">
    <source>
        <dbReference type="Proteomes" id="UP000298493"/>
    </source>
</evidence>
<dbReference type="PANTHER" id="PTHR38050">
    <property type="match status" value="1"/>
</dbReference>
<protein>
    <recommendedName>
        <fullName evidence="2">feruloyl esterase</fullName>
        <ecNumber evidence="2">3.1.1.73</ecNumber>
    </recommendedName>
</protein>
<feature type="signal peptide" evidence="10">
    <location>
        <begin position="1"/>
        <end position="19"/>
    </location>
</feature>
<evidence type="ECO:0000256" key="10">
    <source>
        <dbReference type="SAM" id="SignalP"/>
    </source>
</evidence>